<protein>
    <submittedName>
        <fullName evidence="2">Uncharacterized protein</fullName>
    </submittedName>
</protein>
<feature type="non-terminal residue" evidence="2">
    <location>
        <position position="134"/>
    </location>
</feature>
<sequence length="134" mass="14523">EDEEEESRRHGRGMKEDLSELTKSFTKQLWGVASFLAPPPATSIHDADPSLRYSPTSVSNPDPYPSFEGNSQQVESLNRIENSSSGFPTENAQGLTGIRSDLAEIRGSVKTGLSRFSSNKAVHGISKLASTLLT</sequence>
<dbReference type="EMBL" id="JQ262634">
    <property type="protein sequence ID" value="AEW08249.1"/>
    <property type="molecule type" value="Genomic_DNA"/>
</dbReference>
<gene>
    <name evidence="2" type="ORF">2_4194_01</name>
</gene>
<feature type="region of interest" description="Disordered" evidence="1">
    <location>
        <begin position="41"/>
        <end position="71"/>
    </location>
</feature>
<proteinExistence type="predicted"/>
<feature type="non-terminal residue" evidence="2">
    <location>
        <position position="1"/>
    </location>
</feature>
<reference evidence="2" key="1">
    <citation type="submission" date="2011-12" db="EMBL/GenBank/DDBJ databases">
        <title>Nucleotide Diversity and Divergence in the Loblolly Pine Gene Space.</title>
        <authorList>
            <person name="Neale D.B."/>
            <person name="Wegrzyn J.L."/>
            <person name="Lee J.M."/>
            <person name="Eckert A.J."/>
            <person name="Liechty J.D."/>
            <person name="Stevens K.A."/>
            <person name="Langley C.H."/>
        </authorList>
    </citation>
    <scope>NUCLEOTIDE SEQUENCE</scope>
    <source>
        <strain evidence="2">6621</strain>
        <tissue evidence="2">Megagametophyte</tissue>
    </source>
</reference>
<name>H9MAV3_PINRA</name>
<organism evidence="2">
    <name type="scientific">Pinus radiata</name>
    <name type="common">Monterey pine</name>
    <name type="synonym">Pinus insignis</name>
    <dbReference type="NCBI Taxonomy" id="3347"/>
    <lineage>
        <taxon>Eukaryota</taxon>
        <taxon>Viridiplantae</taxon>
        <taxon>Streptophyta</taxon>
        <taxon>Embryophyta</taxon>
        <taxon>Tracheophyta</taxon>
        <taxon>Spermatophyta</taxon>
        <taxon>Pinopsida</taxon>
        <taxon>Pinidae</taxon>
        <taxon>Conifers I</taxon>
        <taxon>Pinales</taxon>
        <taxon>Pinaceae</taxon>
        <taxon>Pinus</taxon>
        <taxon>Pinus subgen. Pinus</taxon>
    </lineage>
</organism>
<evidence type="ECO:0000256" key="1">
    <source>
        <dbReference type="SAM" id="MobiDB-lite"/>
    </source>
</evidence>
<dbReference type="PANTHER" id="PTHR31923:SF4">
    <property type="entry name" value="BSD DOMAIN-CONTAINING PROTEIN"/>
    <property type="match status" value="1"/>
</dbReference>
<dbReference type="AlphaFoldDB" id="H9MAV3"/>
<accession>H9MAV3</accession>
<dbReference type="PANTHER" id="PTHR31923">
    <property type="entry name" value="BSD DOMAIN-CONTAINING PROTEIN"/>
    <property type="match status" value="1"/>
</dbReference>
<evidence type="ECO:0000313" key="2">
    <source>
        <dbReference type="EMBL" id="AEW08249.1"/>
    </source>
</evidence>